<dbReference type="GO" id="GO:0006355">
    <property type="term" value="P:regulation of DNA-templated transcription"/>
    <property type="evidence" value="ECO:0007669"/>
    <property type="project" value="InterPro"/>
</dbReference>
<keyword evidence="6" id="KW-0010">Activator</keyword>
<keyword evidence="3" id="KW-0067">ATP-binding</keyword>
<dbReference type="CDD" id="cd00009">
    <property type="entry name" value="AAA"/>
    <property type="match status" value="1"/>
</dbReference>
<dbReference type="PROSITE" id="PS50110">
    <property type="entry name" value="RESPONSE_REGULATORY"/>
    <property type="match status" value="1"/>
</dbReference>
<organism evidence="11 12">
    <name type="scientific">Pacificimonas flava</name>
    <dbReference type="NCBI Taxonomy" id="1234595"/>
    <lineage>
        <taxon>Bacteria</taxon>
        <taxon>Pseudomonadati</taxon>
        <taxon>Pseudomonadota</taxon>
        <taxon>Alphaproteobacteria</taxon>
        <taxon>Sphingomonadales</taxon>
        <taxon>Sphingosinicellaceae</taxon>
        <taxon>Pacificimonas</taxon>
    </lineage>
</organism>
<dbReference type="OrthoDB" id="9154941at2"/>
<evidence type="ECO:0000313" key="11">
    <source>
        <dbReference type="EMBL" id="EMD83832.1"/>
    </source>
</evidence>
<dbReference type="InterPro" id="IPR027417">
    <property type="entry name" value="P-loop_NTPase"/>
</dbReference>
<keyword evidence="5" id="KW-0805">Transcription regulation</keyword>
<dbReference type="Pfam" id="PF00072">
    <property type="entry name" value="Response_reg"/>
    <property type="match status" value="1"/>
</dbReference>
<dbReference type="FunFam" id="3.40.50.2300:FF:000018">
    <property type="entry name" value="DNA-binding transcriptional regulator NtrC"/>
    <property type="match status" value="1"/>
</dbReference>
<evidence type="ECO:0000256" key="7">
    <source>
        <dbReference type="ARBA" id="ARBA00023163"/>
    </source>
</evidence>
<dbReference type="GO" id="GO:0005524">
    <property type="term" value="F:ATP binding"/>
    <property type="evidence" value="ECO:0007669"/>
    <property type="project" value="UniProtKB-KW"/>
</dbReference>
<dbReference type="Gene3D" id="3.40.50.300">
    <property type="entry name" value="P-loop containing nucleotide triphosphate hydrolases"/>
    <property type="match status" value="1"/>
</dbReference>
<dbReference type="PATRIC" id="fig|1234595.3.peg.803"/>
<dbReference type="PANTHER" id="PTHR32071:SF57">
    <property type="entry name" value="C4-DICARBOXYLATE TRANSPORT TRANSCRIPTIONAL REGULATORY PROTEIN DCTD"/>
    <property type="match status" value="1"/>
</dbReference>
<keyword evidence="4" id="KW-0902">Two-component regulatory system</keyword>
<keyword evidence="12" id="KW-1185">Reference proteome</keyword>
<proteinExistence type="predicted"/>
<dbReference type="InterPro" id="IPR001789">
    <property type="entry name" value="Sig_transdc_resp-reg_receiver"/>
</dbReference>
<protein>
    <submittedName>
        <fullName evidence="11">Two-component C4-dicarboxylate transport system, regulatory protein</fullName>
    </submittedName>
</protein>
<accession>M2U755</accession>
<dbReference type="SUPFAM" id="SSF52540">
    <property type="entry name" value="P-loop containing nucleoside triphosphate hydrolases"/>
    <property type="match status" value="1"/>
</dbReference>
<dbReference type="InterPro" id="IPR058031">
    <property type="entry name" value="AAA_lid_NorR"/>
</dbReference>
<dbReference type="EMBL" id="AMRV01000002">
    <property type="protein sequence ID" value="EMD83832.1"/>
    <property type="molecule type" value="Genomic_DNA"/>
</dbReference>
<evidence type="ECO:0000256" key="4">
    <source>
        <dbReference type="ARBA" id="ARBA00023012"/>
    </source>
</evidence>
<sequence>MIGRDDAESRPIIFVEDDSALRDATTQALELAGFSVTACSRAAEALAIIESGFPGIVISDIRMAGMDGLQLMTAIRRIDPGLPVVLTTGHGDVDMAVAAMKDGAQDFLTKPYATDHLVSVASRALERRALELENERLQAQVRLGGGGPGPALVGNSARIVQLRRTLEQIAASDVDVLIEGETGTGKGLAAELLHESGARAQRRFVTADCAAMVGSSDGHDLFGRTTPPMSGAIERSSGGTLFLDEVDAMPEPLQLRMLRVLEDRRVRPNDAATSVPVNLRVIAASRHDLGELARTGRFLEPLFHRLNGLRVRMPALRDLREDIPLIFRRFVTEAEREMNRTGPDMDAGTWQHLLGHDWPGNGRELKRFAAGFVIGLGPASGTSGAAEGQKEDGLKQRVARYEALVISEMLRDVRGDAAEAVRRLAIPRKTFYDKLHRHGIDIAAFRKLESDGIS</sequence>
<dbReference type="AlphaFoldDB" id="M2U755"/>
<comment type="caution">
    <text evidence="11">The sequence shown here is derived from an EMBL/GenBank/DDBJ whole genome shotgun (WGS) entry which is preliminary data.</text>
</comment>
<dbReference type="Proteomes" id="UP000011717">
    <property type="component" value="Unassembled WGS sequence"/>
</dbReference>
<dbReference type="Pfam" id="PF00158">
    <property type="entry name" value="Sigma54_activat"/>
    <property type="match status" value="1"/>
</dbReference>
<dbReference type="InterPro" id="IPR002078">
    <property type="entry name" value="Sigma_54_int"/>
</dbReference>
<reference evidence="11 12" key="1">
    <citation type="journal article" date="2013" name="Genome Announc.">
        <title>Draft Genome Sequence of Strain JLT2015T, Belonging to the Family Sphingomonadaceae of the Alphaproteobacteria.</title>
        <authorList>
            <person name="Tang K."/>
            <person name="Liu K."/>
            <person name="Li S."/>
            <person name="Jiao N."/>
        </authorList>
    </citation>
    <scope>NUCLEOTIDE SEQUENCE [LARGE SCALE GENOMIC DNA]</scope>
    <source>
        <strain evidence="11 12">JLT2015</strain>
    </source>
</reference>
<dbReference type="GO" id="GO:0000160">
    <property type="term" value="P:phosphorelay signal transduction system"/>
    <property type="evidence" value="ECO:0007669"/>
    <property type="project" value="UniProtKB-KW"/>
</dbReference>
<dbReference type="Gene3D" id="1.10.10.60">
    <property type="entry name" value="Homeodomain-like"/>
    <property type="match status" value="1"/>
</dbReference>
<evidence type="ECO:0000256" key="5">
    <source>
        <dbReference type="ARBA" id="ARBA00023015"/>
    </source>
</evidence>
<dbReference type="PROSITE" id="PS50045">
    <property type="entry name" value="SIGMA54_INTERACT_4"/>
    <property type="match status" value="1"/>
</dbReference>
<dbReference type="Pfam" id="PF25601">
    <property type="entry name" value="AAA_lid_14"/>
    <property type="match status" value="1"/>
</dbReference>
<dbReference type="RefSeq" id="WP_008600307.1">
    <property type="nucleotide sequence ID" value="NZ_AMRV01000002.1"/>
</dbReference>
<dbReference type="SUPFAM" id="SSF52172">
    <property type="entry name" value="CheY-like"/>
    <property type="match status" value="1"/>
</dbReference>
<dbReference type="PANTHER" id="PTHR32071">
    <property type="entry name" value="TRANSCRIPTIONAL REGULATORY PROTEIN"/>
    <property type="match status" value="1"/>
</dbReference>
<dbReference type="SUPFAM" id="SSF46689">
    <property type="entry name" value="Homeodomain-like"/>
    <property type="match status" value="1"/>
</dbReference>
<dbReference type="InterPro" id="IPR025943">
    <property type="entry name" value="Sigma_54_int_dom_ATP-bd_2"/>
</dbReference>
<dbReference type="Gene3D" id="1.10.8.60">
    <property type="match status" value="1"/>
</dbReference>
<evidence type="ECO:0000259" key="10">
    <source>
        <dbReference type="PROSITE" id="PS50110"/>
    </source>
</evidence>
<evidence type="ECO:0000256" key="8">
    <source>
        <dbReference type="PROSITE-ProRule" id="PRU00169"/>
    </source>
</evidence>
<name>M2U755_9SPHN</name>
<dbReference type="SMART" id="SM00382">
    <property type="entry name" value="AAA"/>
    <property type="match status" value="1"/>
</dbReference>
<evidence type="ECO:0000256" key="6">
    <source>
        <dbReference type="ARBA" id="ARBA00023159"/>
    </source>
</evidence>
<keyword evidence="2" id="KW-0547">Nucleotide-binding</keyword>
<evidence type="ECO:0000256" key="1">
    <source>
        <dbReference type="ARBA" id="ARBA00022553"/>
    </source>
</evidence>
<dbReference type="PROSITE" id="PS00676">
    <property type="entry name" value="SIGMA54_INTERACT_2"/>
    <property type="match status" value="1"/>
</dbReference>
<feature type="domain" description="Sigma-54 factor interaction" evidence="9">
    <location>
        <begin position="152"/>
        <end position="374"/>
    </location>
</feature>
<dbReference type="InterPro" id="IPR009057">
    <property type="entry name" value="Homeodomain-like_sf"/>
</dbReference>
<feature type="modified residue" description="4-aspartylphosphate" evidence="8">
    <location>
        <position position="60"/>
    </location>
</feature>
<evidence type="ECO:0000256" key="2">
    <source>
        <dbReference type="ARBA" id="ARBA00022741"/>
    </source>
</evidence>
<feature type="domain" description="Response regulatory" evidence="10">
    <location>
        <begin position="11"/>
        <end position="125"/>
    </location>
</feature>
<evidence type="ECO:0000313" key="12">
    <source>
        <dbReference type="Proteomes" id="UP000011717"/>
    </source>
</evidence>
<dbReference type="CDD" id="cd17549">
    <property type="entry name" value="REC_DctD-like"/>
    <property type="match status" value="1"/>
</dbReference>
<dbReference type="InterPro" id="IPR003593">
    <property type="entry name" value="AAA+_ATPase"/>
</dbReference>
<keyword evidence="7" id="KW-0804">Transcription</keyword>
<dbReference type="Gene3D" id="3.40.50.2300">
    <property type="match status" value="1"/>
</dbReference>
<dbReference type="InterPro" id="IPR011006">
    <property type="entry name" value="CheY-like_superfamily"/>
</dbReference>
<evidence type="ECO:0000256" key="3">
    <source>
        <dbReference type="ARBA" id="ARBA00022840"/>
    </source>
</evidence>
<gene>
    <name evidence="11" type="ORF">C725_0804</name>
</gene>
<keyword evidence="1 8" id="KW-0597">Phosphoprotein</keyword>
<evidence type="ECO:0000259" key="9">
    <source>
        <dbReference type="PROSITE" id="PS50045"/>
    </source>
</evidence>
<dbReference type="SMART" id="SM00448">
    <property type="entry name" value="REC"/>
    <property type="match status" value="1"/>
</dbReference>